<keyword evidence="5" id="KW-0677">Repeat</keyword>
<evidence type="ECO:0000259" key="8">
    <source>
        <dbReference type="PROSITE" id="PS50177"/>
    </source>
</evidence>
<dbReference type="Gene3D" id="3.10.450.50">
    <property type="match status" value="1"/>
</dbReference>
<comment type="similarity">
    <text evidence="2">Belongs to the NXF family.</text>
</comment>
<dbReference type="PANTHER" id="PTHR10662:SF22">
    <property type="entry name" value="NUCLEAR RNA EXPORT FACTOR 1"/>
    <property type="match status" value="1"/>
</dbReference>
<dbReference type="InterPro" id="IPR032675">
    <property type="entry name" value="LRR_dom_sf"/>
</dbReference>
<dbReference type="EMBL" id="UYWY01019352">
    <property type="protein sequence ID" value="VDM36493.1"/>
    <property type="molecule type" value="Genomic_DNA"/>
</dbReference>
<dbReference type="SMART" id="SM00804">
    <property type="entry name" value="TAP_C"/>
    <property type="match status" value="1"/>
</dbReference>
<sequence>MNKRGGHQKYDAKKMTMRRCIMMDNDLAPRFDDDDEYISQPSYSEPRYSLVQQRGRGYARGAVYRGRGGRGAVTMIRNYLDNRRDRQLQRGVGGAVSTVIMNQVRVPRGALIGKDFILRSIGQYVEDVKPVLLKAERNDLIFFIEDDETAQAIKAISRRIRDPASNTTITFLVSRASAGFASISPGERQLIEQALRKRYNADMHTLDLSEFGLDELFRSRSLHLALTRNNIMMTVVNLIDKHFGDVTALSVKGNRLRYLDFFACLLYRLKNIKTLDLSSNQIDKMGELEKLKGWPVATFFFEDNPVCASFISADAYLSAIHHVFPMVTMLDGIPVQRSSADLSELDDEPKLPPSRPSFYGSDERRALIEAFIIEFMTVYDDADTNNRKNLIHAYDENATFSLSISNLPDANDQRPFREHSTYPIYVKRSHNICYMGRWERHRDKLVQKGAMDIVVELRKLPPTKHLMDTFIVDVSLVTDNLMCFAVQGFFRDGLEKVEEDEELKYFCRNFVVANRGEGKIAVVSDMLFISVVFKERLQRYKTMLNNLLKAPAMSTEVTHATLNSAMSGMAVTEMPSTSEMGQTPSLTPAQMAAAGDERIQQQMIEAFSRESKMKPEWSRKCLMDQNWDYEVGSPDWFLILRSVSVPQALEEVNTERYRFYTETCMVF</sequence>
<evidence type="ECO:0000256" key="5">
    <source>
        <dbReference type="ARBA" id="ARBA00022737"/>
    </source>
</evidence>
<dbReference type="PANTHER" id="PTHR10662">
    <property type="entry name" value="NUCLEAR RNA EXPORT FACTOR"/>
    <property type="match status" value="1"/>
</dbReference>
<dbReference type="SUPFAM" id="SSF54928">
    <property type="entry name" value="RNA-binding domain, RBD"/>
    <property type="match status" value="1"/>
</dbReference>
<gene>
    <name evidence="10" type="ORF">TCNE_LOCUS5383</name>
</gene>
<keyword evidence="6" id="KW-0509">mRNA transport</keyword>
<dbReference type="PROSITE" id="PS50177">
    <property type="entry name" value="NTF2_DOMAIN"/>
    <property type="match status" value="1"/>
</dbReference>
<dbReference type="Pfam" id="PF22602">
    <property type="entry name" value="NXF_NTF2"/>
    <property type="match status" value="1"/>
</dbReference>
<proteinExistence type="inferred from homology"/>
<keyword evidence="11" id="KW-1185">Reference proteome</keyword>
<evidence type="ECO:0000256" key="3">
    <source>
        <dbReference type="ARBA" id="ARBA00022448"/>
    </source>
</evidence>
<organism evidence="11 12">
    <name type="scientific">Toxocara canis</name>
    <name type="common">Canine roundworm</name>
    <dbReference type="NCBI Taxonomy" id="6265"/>
    <lineage>
        <taxon>Eukaryota</taxon>
        <taxon>Metazoa</taxon>
        <taxon>Ecdysozoa</taxon>
        <taxon>Nematoda</taxon>
        <taxon>Chromadorea</taxon>
        <taxon>Rhabditida</taxon>
        <taxon>Spirurina</taxon>
        <taxon>Ascaridomorpha</taxon>
        <taxon>Ascaridoidea</taxon>
        <taxon>Toxocaridae</taxon>
        <taxon>Toxocara</taxon>
    </lineage>
</organism>
<reference evidence="12" key="1">
    <citation type="submission" date="2016-06" db="UniProtKB">
        <authorList>
            <consortium name="WormBaseParasite"/>
        </authorList>
    </citation>
    <scope>IDENTIFICATION</scope>
</reference>
<dbReference type="AlphaFoldDB" id="A0A183UA63"/>
<dbReference type="InterPro" id="IPR012677">
    <property type="entry name" value="Nucleotide-bd_a/b_plait_sf"/>
</dbReference>
<evidence type="ECO:0000313" key="11">
    <source>
        <dbReference type="Proteomes" id="UP000050794"/>
    </source>
</evidence>
<dbReference type="InterPro" id="IPR030217">
    <property type="entry name" value="NXF_fam"/>
</dbReference>
<dbReference type="Gene3D" id="3.30.70.330">
    <property type="match status" value="1"/>
</dbReference>
<dbReference type="Proteomes" id="UP000050794">
    <property type="component" value="Unassembled WGS sequence"/>
</dbReference>
<dbReference type="FunFam" id="3.80.10.10:FF:000384">
    <property type="entry name" value="Nuclear RNA export factor 1"/>
    <property type="match status" value="1"/>
</dbReference>
<feature type="domain" description="NTF2" evidence="8">
    <location>
        <begin position="367"/>
        <end position="529"/>
    </location>
</feature>
<dbReference type="Pfam" id="PF03943">
    <property type="entry name" value="TAP_C"/>
    <property type="match status" value="1"/>
</dbReference>
<keyword evidence="4" id="KW-0433">Leucine-rich repeat</keyword>
<dbReference type="InterPro" id="IPR035979">
    <property type="entry name" value="RBD_domain_sf"/>
</dbReference>
<evidence type="ECO:0000256" key="1">
    <source>
        <dbReference type="ARBA" id="ARBA00004642"/>
    </source>
</evidence>
<dbReference type="SUPFAM" id="SSF52058">
    <property type="entry name" value="L domain-like"/>
    <property type="match status" value="1"/>
</dbReference>
<reference evidence="10 11" key="2">
    <citation type="submission" date="2018-11" db="EMBL/GenBank/DDBJ databases">
        <authorList>
            <consortium name="Pathogen Informatics"/>
        </authorList>
    </citation>
    <scope>NUCLEOTIDE SEQUENCE [LARGE SCALE GENOMIC DNA]</scope>
</reference>
<dbReference type="Gene3D" id="3.80.10.10">
    <property type="entry name" value="Ribonuclease Inhibitor"/>
    <property type="match status" value="1"/>
</dbReference>
<accession>A0A183UA63</accession>
<dbReference type="InterPro" id="IPR057125">
    <property type="entry name" value="NXF1/2/3/5-like_LRR"/>
</dbReference>
<dbReference type="Gene3D" id="1.10.8.10">
    <property type="entry name" value="DNA helicase RuvA subunit, C-terminal domain"/>
    <property type="match status" value="1"/>
</dbReference>
<dbReference type="InterPro" id="IPR018222">
    <property type="entry name" value="Nuclear_transport_factor_2_euk"/>
</dbReference>
<dbReference type="SUPFAM" id="SSF54427">
    <property type="entry name" value="NTF2-like"/>
    <property type="match status" value="1"/>
</dbReference>
<dbReference type="GO" id="GO:0005654">
    <property type="term" value="C:nucleoplasm"/>
    <property type="evidence" value="ECO:0007669"/>
    <property type="project" value="UniProtKB-SubCell"/>
</dbReference>
<dbReference type="GO" id="GO:0016973">
    <property type="term" value="P:poly(A)+ mRNA export from nucleus"/>
    <property type="evidence" value="ECO:0007669"/>
    <property type="project" value="TreeGrafter"/>
</dbReference>
<evidence type="ECO:0000313" key="10">
    <source>
        <dbReference type="EMBL" id="VDM36493.1"/>
    </source>
</evidence>
<evidence type="ECO:0000256" key="6">
    <source>
        <dbReference type="ARBA" id="ARBA00022816"/>
    </source>
</evidence>
<dbReference type="GO" id="GO:0003723">
    <property type="term" value="F:RNA binding"/>
    <property type="evidence" value="ECO:0007669"/>
    <property type="project" value="InterPro"/>
</dbReference>
<name>A0A183UA63_TOXCA</name>
<dbReference type="Pfam" id="PF09162">
    <property type="entry name" value="Tap-RNA_bind"/>
    <property type="match status" value="1"/>
</dbReference>
<dbReference type="Pfam" id="PF24048">
    <property type="entry name" value="LRR_NXF1-5"/>
    <property type="match status" value="1"/>
</dbReference>
<dbReference type="InterPro" id="IPR015245">
    <property type="entry name" value="Tap_RNA-bd"/>
</dbReference>
<feature type="domain" description="TAP-C" evidence="9">
    <location>
        <begin position="598"/>
        <end position="653"/>
    </location>
</feature>
<dbReference type="GO" id="GO:0005737">
    <property type="term" value="C:cytoplasm"/>
    <property type="evidence" value="ECO:0007669"/>
    <property type="project" value="InterPro"/>
</dbReference>
<dbReference type="InterPro" id="IPR005637">
    <property type="entry name" value="TAP_C_dom"/>
</dbReference>
<keyword evidence="3" id="KW-0813">Transport</keyword>
<protein>
    <submittedName>
        <fullName evidence="12">Nuclear RNA export factor 1</fullName>
    </submittedName>
</protein>
<dbReference type="InterPro" id="IPR009060">
    <property type="entry name" value="UBA-like_sf"/>
</dbReference>
<dbReference type="InterPro" id="IPR001611">
    <property type="entry name" value="Leu-rich_rpt"/>
</dbReference>
<dbReference type="CDD" id="cd14342">
    <property type="entry name" value="UBA_TAP-C"/>
    <property type="match status" value="1"/>
</dbReference>
<evidence type="ECO:0000313" key="12">
    <source>
        <dbReference type="WBParaSite" id="TCNE_0000538301-mRNA-1"/>
    </source>
</evidence>
<comment type="subcellular location">
    <subcellularLocation>
        <location evidence="1">Nucleus</location>
        <location evidence="1">Nucleoplasm</location>
    </subcellularLocation>
</comment>
<evidence type="ECO:0000256" key="2">
    <source>
        <dbReference type="ARBA" id="ARBA00009285"/>
    </source>
</evidence>
<dbReference type="WBParaSite" id="TCNE_0000538301-mRNA-1">
    <property type="protein sequence ID" value="TCNE_0000538301-mRNA-1"/>
    <property type="gene ID" value="TCNE_0000538301"/>
</dbReference>
<keyword evidence="7" id="KW-0539">Nucleus</keyword>
<dbReference type="InterPro" id="IPR002075">
    <property type="entry name" value="NTF2_dom"/>
</dbReference>
<dbReference type="InterPro" id="IPR032710">
    <property type="entry name" value="NTF2-like_dom_sf"/>
</dbReference>
<dbReference type="PROSITE" id="PS51281">
    <property type="entry name" value="TAP_C"/>
    <property type="match status" value="1"/>
</dbReference>
<dbReference type="PROSITE" id="PS51450">
    <property type="entry name" value="LRR"/>
    <property type="match status" value="1"/>
</dbReference>
<dbReference type="SUPFAM" id="SSF46934">
    <property type="entry name" value="UBA-like"/>
    <property type="match status" value="1"/>
</dbReference>
<evidence type="ECO:0000259" key="9">
    <source>
        <dbReference type="PROSITE" id="PS51281"/>
    </source>
</evidence>
<evidence type="ECO:0000256" key="7">
    <source>
        <dbReference type="ARBA" id="ARBA00023242"/>
    </source>
</evidence>
<evidence type="ECO:0000256" key="4">
    <source>
        <dbReference type="ARBA" id="ARBA00022614"/>
    </source>
</evidence>